<dbReference type="Proteomes" id="UP001591681">
    <property type="component" value="Unassembled WGS sequence"/>
</dbReference>
<proteinExistence type="predicted"/>
<name>A0ABD1JV86_9TELE</name>
<dbReference type="EMBL" id="JBHFQA010000011">
    <property type="protein sequence ID" value="KAL2090806.1"/>
    <property type="molecule type" value="Genomic_DNA"/>
</dbReference>
<evidence type="ECO:0000313" key="2">
    <source>
        <dbReference type="EMBL" id="KAL2090806.1"/>
    </source>
</evidence>
<evidence type="ECO:0000313" key="3">
    <source>
        <dbReference type="Proteomes" id="UP001591681"/>
    </source>
</evidence>
<feature type="compositionally biased region" description="Basic residues" evidence="1">
    <location>
        <begin position="75"/>
        <end position="84"/>
    </location>
</feature>
<comment type="caution">
    <text evidence="2">The sequence shown here is derived from an EMBL/GenBank/DDBJ whole genome shotgun (WGS) entry which is preliminary data.</text>
</comment>
<keyword evidence="3" id="KW-1185">Reference proteome</keyword>
<feature type="region of interest" description="Disordered" evidence="1">
    <location>
        <begin position="100"/>
        <end position="151"/>
    </location>
</feature>
<evidence type="ECO:0000256" key="1">
    <source>
        <dbReference type="SAM" id="MobiDB-lite"/>
    </source>
</evidence>
<organism evidence="2 3">
    <name type="scientific">Coilia grayii</name>
    <name type="common">Gray's grenadier anchovy</name>
    <dbReference type="NCBI Taxonomy" id="363190"/>
    <lineage>
        <taxon>Eukaryota</taxon>
        <taxon>Metazoa</taxon>
        <taxon>Chordata</taxon>
        <taxon>Craniata</taxon>
        <taxon>Vertebrata</taxon>
        <taxon>Euteleostomi</taxon>
        <taxon>Actinopterygii</taxon>
        <taxon>Neopterygii</taxon>
        <taxon>Teleostei</taxon>
        <taxon>Clupei</taxon>
        <taxon>Clupeiformes</taxon>
        <taxon>Clupeoidei</taxon>
        <taxon>Engraulidae</taxon>
        <taxon>Coilinae</taxon>
        <taxon>Coilia</taxon>
    </lineage>
</organism>
<accession>A0ABD1JV86</accession>
<gene>
    <name evidence="2" type="ORF">ACEWY4_013069</name>
</gene>
<feature type="region of interest" description="Disordered" evidence="1">
    <location>
        <begin position="75"/>
        <end position="94"/>
    </location>
</feature>
<dbReference type="AlphaFoldDB" id="A0ABD1JV86"/>
<reference evidence="2 3" key="1">
    <citation type="submission" date="2024-09" db="EMBL/GenBank/DDBJ databases">
        <title>A chromosome-level genome assembly of Gray's grenadier anchovy, Coilia grayii.</title>
        <authorList>
            <person name="Fu Z."/>
        </authorList>
    </citation>
    <scope>NUCLEOTIDE SEQUENCE [LARGE SCALE GENOMIC DNA]</scope>
    <source>
        <strain evidence="2">G4</strain>
        <tissue evidence="2">Muscle</tissue>
    </source>
</reference>
<sequence>MPKSLSPSHTQIQKLSLSLMHRHNYFLSLALSVINTKHPPKHTHTYTNLVIHANTQTQFSLSCSLSLTVTNKHTHTNTHARTHKQQQLSQRGPVFKHVTLSPRAAPRREAPALGQAGRQAGREDKTPLGSRSRPGRQGKTPLSGSALRLGKHTHARITDNLGYVSRGEHRRYTGRRWGCTVVGWGGLGWRASGVCEPNDQLLCR</sequence>
<protein>
    <submittedName>
        <fullName evidence="2">Uncharacterized protein</fullName>
    </submittedName>
</protein>